<evidence type="ECO:0008006" key="4">
    <source>
        <dbReference type="Google" id="ProtNLM"/>
    </source>
</evidence>
<reference evidence="2 3" key="1">
    <citation type="submission" date="2020-07" db="EMBL/GenBank/DDBJ databases">
        <title>Bacterium isolated from marine sediment.</title>
        <authorList>
            <person name="Shang D."/>
        </authorList>
    </citation>
    <scope>NUCLEOTIDE SEQUENCE [LARGE SCALE GENOMIC DNA]</scope>
    <source>
        <strain evidence="2 3">F6074</strain>
    </source>
</reference>
<keyword evidence="1" id="KW-0812">Transmembrane</keyword>
<gene>
    <name evidence="2" type="ORF">H3Z82_12735</name>
</gene>
<protein>
    <recommendedName>
        <fullName evidence="4">SGNH/GDSL hydrolase family protein</fullName>
    </recommendedName>
</protein>
<keyword evidence="3" id="KW-1185">Reference proteome</keyword>
<keyword evidence="1" id="KW-1133">Transmembrane helix</keyword>
<name>A0A7W2M6F8_9FLAO</name>
<sequence>MVSFIRKFSVFAFISIAILAIIIVVPFSIIKQKARFEISDSANIVMFGHSHTECAYDDEIIPNFKNLASSGESYFYTFQKIKKTLSQNPEIETVFVEFTNNQIDKVMDEWTWGYDKMSFYLPVYLPFLEYQDVEILNDNNASTFRSTISVASRKNLFRFLKSDYDYSDEIGGFTSLNVSAVDRILDTMDTNIQHNKTYSTSNVNLHYLRKIIDYCRSEGKDVFLVRTPQHKKYKMLKNEEQFLSVRNSQFSDIDFIDFNNNNLPNTYYADLEHLNGKGATVLSKKFKQLLEGGLISSKEKFFIDRTFHYLISE</sequence>
<dbReference type="Proteomes" id="UP000541857">
    <property type="component" value="Unassembled WGS sequence"/>
</dbReference>
<dbReference type="GO" id="GO:0016788">
    <property type="term" value="F:hydrolase activity, acting on ester bonds"/>
    <property type="evidence" value="ECO:0007669"/>
    <property type="project" value="UniProtKB-ARBA"/>
</dbReference>
<dbReference type="RefSeq" id="WP_182205890.1">
    <property type="nucleotide sequence ID" value="NZ_JACGLT010000010.1"/>
</dbReference>
<dbReference type="Gene3D" id="3.40.50.1110">
    <property type="entry name" value="SGNH hydrolase"/>
    <property type="match status" value="1"/>
</dbReference>
<dbReference type="AlphaFoldDB" id="A0A7W2M6F8"/>
<dbReference type="SUPFAM" id="SSF52266">
    <property type="entry name" value="SGNH hydrolase"/>
    <property type="match status" value="1"/>
</dbReference>
<proteinExistence type="predicted"/>
<evidence type="ECO:0000313" key="3">
    <source>
        <dbReference type="Proteomes" id="UP000541857"/>
    </source>
</evidence>
<evidence type="ECO:0000313" key="2">
    <source>
        <dbReference type="EMBL" id="MBA6153592.1"/>
    </source>
</evidence>
<dbReference type="EMBL" id="JACGLT010000010">
    <property type="protein sequence ID" value="MBA6153592.1"/>
    <property type="molecule type" value="Genomic_DNA"/>
</dbReference>
<organism evidence="2 3">
    <name type="scientific">Gelidibacter maritimus</name>
    <dbReference type="NCBI Taxonomy" id="2761487"/>
    <lineage>
        <taxon>Bacteria</taxon>
        <taxon>Pseudomonadati</taxon>
        <taxon>Bacteroidota</taxon>
        <taxon>Flavobacteriia</taxon>
        <taxon>Flavobacteriales</taxon>
        <taxon>Flavobacteriaceae</taxon>
        <taxon>Gelidibacter</taxon>
    </lineage>
</organism>
<dbReference type="InterPro" id="IPR036514">
    <property type="entry name" value="SGNH_hydro_sf"/>
</dbReference>
<comment type="caution">
    <text evidence="2">The sequence shown here is derived from an EMBL/GenBank/DDBJ whole genome shotgun (WGS) entry which is preliminary data.</text>
</comment>
<feature type="transmembrane region" description="Helical" evidence="1">
    <location>
        <begin position="12"/>
        <end position="30"/>
    </location>
</feature>
<accession>A0A7W2M6F8</accession>
<evidence type="ECO:0000256" key="1">
    <source>
        <dbReference type="SAM" id="Phobius"/>
    </source>
</evidence>
<keyword evidence="1" id="KW-0472">Membrane</keyword>